<dbReference type="InterPro" id="IPR020845">
    <property type="entry name" value="AMP-binding_CS"/>
</dbReference>
<dbReference type="Gene3D" id="3.30.300.30">
    <property type="match status" value="1"/>
</dbReference>
<evidence type="ECO:0000256" key="5">
    <source>
        <dbReference type="SAM" id="MobiDB-lite"/>
    </source>
</evidence>
<dbReference type="InterPro" id="IPR005914">
    <property type="entry name" value="Acac_CoA_synth"/>
</dbReference>
<accession>A0A1J5Q815</accession>
<feature type="domain" description="AMP-binding enzyme C-terminal" evidence="7">
    <location>
        <begin position="568"/>
        <end position="642"/>
    </location>
</feature>
<proteinExistence type="inferred from homology"/>
<keyword evidence="2 8" id="KW-0436">Ligase</keyword>
<dbReference type="PANTHER" id="PTHR42921:SF1">
    <property type="entry name" value="ACETOACETYL-COA SYNTHETASE"/>
    <property type="match status" value="1"/>
</dbReference>
<dbReference type="InterPro" id="IPR025110">
    <property type="entry name" value="AMP-bd_C"/>
</dbReference>
<name>A0A1J5Q815_9ZZZZ</name>
<dbReference type="InterPro" id="IPR042099">
    <property type="entry name" value="ANL_N_sf"/>
</dbReference>
<dbReference type="PROSITE" id="PS00455">
    <property type="entry name" value="AMP_BINDING"/>
    <property type="match status" value="1"/>
</dbReference>
<evidence type="ECO:0000256" key="2">
    <source>
        <dbReference type="ARBA" id="ARBA00022598"/>
    </source>
</evidence>
<dbReference type="CDD" id="cd05943">
    <property type="entry name" value="AACS"/>
    <property type="match status" value="1"/>
</dbReference>
<dbReference type="GO" id="GO:0005524">
    <property type="term" value="F:ATP binding"/>
    <property type="evidence" value="ECO:0007669"/>
    <property type="project" value="UniProtKB-KW"/>
</dbReference>
<comment type="caution">
    <text evidence="8">The sequence shown here is derived from an EMBL/GenBank/DDBJ whole genome shotgun (WGS) entry which is preliminary data.</text>
</comment>
<evidence type="ECO:0000259" key="7">
    <source>
        <dbReference type="Pfam" id="PF13193"/>
    </source>
</evidence>
<evidence type="ECO:0000256" key="3">
    <source>
        <dbReference type="ARBA" id="ARBA00022741"/>
    </source>
</evidence>
<dbReference type="NCBIfam" id="NF002937">
    <property type="entry name" value="PRK03584.1"/>
    <property type="match status" value="1"/>
</dbReference>
<dbReference type="InterPro" id="IPR000873">
    <property type="entry name" value="AMP-dep_synth/lig_dom"/>
</dbReference>
<feature type="region of interest" description="Disordered" evidence="5">
    <location>
        <begin position="1"/>
        <end position="22"/>
    </location>
</feature>
<gene>
    <name evidence="8" type="primary">acsA_29</name>
    <name evidence="8" type="ORF">GALL_383940</name>
</gene>
<keyword evidence="4" id="KW-0067">ATP-binding</keyword>
<dbReference type="AlphaFoldDB" id="A0A1J5Q815"/>
<dbReference type="Pfam" id="PF13193">
    <property type="entry name" value="AMP-binding_C"/>
    <property type="match status" value="1"/>
</dbReference>
<evidence type="ECO:0000259" key="6">
    <source>
        <dbReference type="Pfam" id="PF00501"/>
    </source>
</evidence>
<feature type="domain" description="AMP-dependent synthetase/ligase" evidence="6">
    <location>
        <begin position="112"/>
        <end position="493"/>
    </location>
</feature>
<organism evidence="8">
    <name type="scientific">mine drainage metagenome</name>
    <dbReference type="NCBI Taxonomy" id="410659"/>
    <lineage>
        <taxon>unclassified sequences</taxon>
        <taxon>metagenomes</taxon>
        <taxon>ecological metagenomes</taxon>
    </lineage>
</organism>
<dbReference type="SUPFAM" id="SSF56801">
    <property type="entry name" value="Acetyl-CoA synthetase-like"/>
    <property type="match status" value="1"/>
</dbReference>
<dbReference type="InterPro" id="IPR045851">
    <property type="entry name" value="AMP-bd_C_sf"/>
</dbReference>
<feature type="compositionally biased region" description="Polar residues" evidence="5">
    <location>
        <begin position="1"/>
        <end position="13"/>
    </location>
</feature>
<dbReference type="EMBL" id="MLJW01001148">
    <property type="protein sequence ID" value="OIQ79857.1"/>
    <property type="molecule type" value="Genomic_DNA"/>
</dbReference>
<dbReference type="GO" id="GO:0006629">
    <property type="term" value="P:lipid metabolic process"/>
    <property type="evidence" value="ECO:0007669"/>
    <property type="project" value="InterPro"/>
</dbReference>
<evidence type="ECO:0000256" key="4">
    <source>
        <dbReference type="ARBA" id="ARBA00022840"/>
    </source>
</evidence>
<evidence type="ECO:0000313" key="8">
    <source>
        <dbReference type="EMBL" id="OIQ79857.1"/>
    </source>
</evidence>
<evidence type="ECO:0000256" key="1">
    <source>
        <dbReference type="ARBA" id="ARBA00006432"/>
    </source>
</evidence>
<dbReference type="GO" id="GO:0030729">
    <property type="term" value="F:acetoacetate-CoA ligase activity"/>
    <property type="evidence" value="ECO:0007669"/>
    <property type="project" value="InterPro"/>
</dbReference>
<comment type="similarity">
    <text evidence="1">Belongs to the ATP-dependent AMP-binding enzyme family.</text>
</comment>
<protein>
    <submittedName>
        <fullName evidence="8">Acetyl-coenzyme A synthetase</fullName>
        <ecNumber evidence="8">6.2.1.1</ecNumber>
    </submittedName>
</protein>
<dbReference type="EC" id="6.2.1.1" evidence="8"/>
<reference evidence="8" key="1">
    <citation type="submission" date="2016-10" db="EMBL/GenBank/DDBJ databases">
        <title>Sequence of Gallionella enrichment culture.</title>
        <authorList>
            <person name="Poehlein A."/>
            <person name="Muehling M."/>
            <person name="Daniel R."/>
        </authorList>
    </citation>
    <scope>NUCLEOTIDE SEQUENCE</scope>
</reference>
<dbReference type="PANTHER" id="PTHR42921">
    <property type="entry name" value="ACETOACETYL-COA SYNTHETASE"/>
    <property type="match status" value="1"/>
</dbReference>
<sequence>MNPQATRLENQSGRADGAGQPLWRPTPQRIAAAHVTAFRQFVNHRHGLQLDDYETLWQWSTNHLGDFWTAVWDSAGVVAETRGERAYVPAESMPDARFFPDARLNFAQNLLRRHDDSTALMFWGEDKVRRQLSWRELHAEVSRMQQWLAAQGVVAGDRVAAYLPNMPEAIVTMLAASALGAVFTSASPDFGAQGLLDRFGQVKPKVLVACDGYFYAGKTVDVRDKLAQAVPQLSDLQAVLVVPYVADALGTPLDLSAVPKAQTWGSALGPYVAGDVHYAQLPFDHPLYILYSSGTTGVPKCIVHRAGGVLLKHLCEMRLHADVHENDRIFYFTTCGWMMWNWLVSGLSQGATLCLYDGSPFAAEGNILFDYADAAGFTHFGTSAKFIEALEKAGLEPAASHRLATLRTVFSTGSPLVPEGFDTVYKRIKRDVCLSSISGGTDLVSCFTFGTPTHPVWRGEIQAAALGMAVAVFDEHGKPLPEGSKGELVCTQPFPTMPLGFLVDGSVEKGRDKYLDAYFTRMPGVWHHGDYIERTVHHGYIIYGRSDATLNPGGVRIGTAEIYRQVEKLPEVAESLVIGQNWPPGTYNDVRVVLFVKLREGLTLDEALTARIKQAIRDNTTPRHVPARVVQVHDIPRTKSNKIVELAVRNLVHGEPVRNLTALANPEALEEYRQLRSDLESS</sequence>
<dbReference type="Pfam" id="PF00501">
    <property type="entry name" value="AMP-binding"/>
    <property type="match status" value="1"/>
</dbReference>
<keyword evidence="3" id="KW-0547">Nucleotide-binding</keyword>
<dbReference type="GO" id="GO:0003987">
    <property type="term" value="F:acetate-CoA ligase activity"/>
    <property type="evidence" value="ECO:0007669"/>
    <property type="project" value="UniProtKB-EC"/>
</dbReference>
<dbReference type="NCBIfam" id="TIGR01217">
    <property type="entry name" value="ac_ac_CoA_syn"/>
    <property type="match status" value="1"/>
</dbReference>
<dbReference type="Gene3D" id="3.40.50.12780">
    <property type="entry name" value="N-terminal domain of ligase-like"/>
    <property type="match status" value="1"/>
</dbReference>